<sequence>MSQQHAAELCALLVNDIYGEVSSKVVSILLQLGRLPIPQICSHIKLGPKIVKQTLVVLIQQHLVTHYTHSENHRDIVYYETNWMQIYELLHAGRIIRAMESRYGNDGALVISNMLQLGHARVSDFLSAYGTSTKNAGQDAEDTTTSVETLKSIITEMVASRFLIQVQEHHMNPPTDTINAMRKSLTAQLRKNFTVETRLVKEVDRQIAIKMAEFADGDTSAHAGMKRKLATSAKGKAKKRAKVSMYDQEVEEEEWEVDEEVVLRVNHEKFLVLFRNQELVSLAEKRLGRTTSLVYRQFLEKLEPKYLRCHVIGDDDEEEDNPKKRIKLSVLELSKTFDFSIELDNSIAAPPKEVSRGRKRSLEDSDDESPKHLNGNAEDEDEDEEEDEWADHEEIDDADPEALKKKKRMAIIKQHLQLLAEDSFKFLKHESTRGMGEWSINYKELGKLIKQLEVEKVVEERFGSMGTRLLRIVKDKGKLDEKQIANIALLKQKEIRATLSGLHEAGHLELQEVPKTATPQVSRMFFLWFYDFERAKNALIGDVYKAMARCIQRTNTERDKRKSLLEKWERTDVQANQEEYLTTGEKRELEIWSTREEKLLAQLMRLDRIVMVMRDF</sequence>
<comment type="function">
    <text evidence="8 9">DNA-dependent RNA polymerase catalyzes the transcription of DNA into RNA using the four ribonucleoside triphosphates as substrates. Specific core component of RNA polymerase III which synthesizes small RNAs, such as 5S rRNA and tRNAs.</text>
</comment>
<feature type="compositionally biased region" description="Basic and acidic residues" evidence="10">
    <location>
        <begin position="353"/>
        <end position="371"/>
    </location>
</feature>
<dbReference type="AlphaFoldDB" id="A0A3N4L4L1"/>
<evidence type="ECO:0000313" key="14">
    <source>
        <dbReference type="EMBL" id="RPB15561.1"/>
    </source>
</evidence>
<protein>
    <recommendedName>
        <fullName evidence="4 9">DNA-directed RNA polymerase III subunit RPC3</fullName>
        <shortName evidence="9">RNA polymerase III subunit C3</shortName>
    </recommendedName>
</protein>
<feature type="region of interest" description="Disordered" evidence="10">
    <location>
        <begin position="352"/>
        <end position="401"/>
    </location>
</feature>
<feature type="compositionally biased region" description="Acidic residues" evidence="10">
    <location>
        <begin position="377"/>
        <end position="400"/>
    </location>
</feature>
<dbReference type="Pfam" id="PF08221">
    <property type="entry name" value="HTH_9"/>
    <property type="match status" value="1"/>
</dbReference>
<evidence type="ECO:0000259" key="12">
    <source>
        <dbReference type="Pfam" id="PF08221"/>
    </source>
</evidence>
<dbReference type="InterPro" id="IPR008806">
    <property type="entry name" value="RNA_pol_III_Rpc82_C"/>
</dbReference>
<dbReference type="EMBL" id="ML119112">
    <property type="protein sequence ID" value="RPB15561.1"/>
    <property type="molecule type" value="Genomic_DNA"/>
</dbReference>
<dbReference type="InterPro" id="IPR036390">
    <property type="entry name" value="WH_DNA-bd_sf"/>
</dbReference>
<keyword evidence="7 9" id="KW-0539">Nucleus</keyword>
<dbReference type="InParanoid" id="A0A3N4L4L1"/>
<keyword evidence="5 9" id="KW-0240">DNA-directed RNA polymerase</keyword>
<evidence type="ECO:0000256" key="2">
    <source>
        <dbReference type="ARBA" id="ARBA00006835"/>
    </source>
</evidence>
<feature type="domain" description="RNA polymerase III Rpc82 C -terminal" evidence="11">
    <location>
        <begin position="153"/>
        <end position="445"/>
    </location>
</feature>
<dbReference type="PANTHER" id="PTHR12949:SF0">
    <property type="entry name" value="DNA-DIRECTED RNA POLYMERASE III SUBUNIT RPC3"/>
    <property type="match status" value="1"/>
</dbReference>
<comment type="subunit">
    <text evidence="3 9">Component of the RNA polymerase III (Pol III) complex consisting of 17 subunits.</text>
</comment>
<evidence type="ECO:0000256" key="5">
    <source>
        <dbReference type="ARBA" id="ARBA00022478"/>
    </source>
</evidence>
<dbReference type="InterPro" id="IPR013197">
    <property type="entry name" value="RNA_pol_III_RPC82-rel_HTH"/>
</dbReference>
<evidence type="ECO:0000313" key="15">
    <source>
        <dbReference type="Proteomes" id="UP000277580"/>
    </source>
</evidence>
<evidence type="ECO:0000256" key="7">
    <source>
        <dbReference type="ARBA" id="ARBA00023242"/>
    </source>
</evidence>
<dbReference type="Pfam" id="PF22536">
    <property type="entry name" value="WHD_POLR3C"/>
    <property type="match status" value="1"/>
</dbReference>
<feature type="domain" description="DNA-directed RNA polymerase III subunit RPC3 winged-helix" evidence="13">
    <location>
        <begin position="454"/>
        <end position="529"/>
    </location>
</feature>
<dbReference type="SUPFAM" id="SSF46785">
    <property type="entry name" value="Winged helix' DNA-binding domain"/>
    <property type="match status" value="1"/>
</dbReference>
<evidence type="ECO:0000256" key="3">
    <source>
        <dbReference type="ARBA" id="ARBA00011206"/>
    </source>
</evidence>
<evidence type="ECO:0000256" key="9">
    <source>
        <dbReference type="RuleBase" id="RU367076"/>
    </source>
</evidence>
<evidence type="ECO:0000256" key="6">
    <source>
        <dbReference type="ARBA" id="ARBA00023163"/>
    </source>
</evidence>
<evidence type="ECO:0000256" key="4">
    <source>
        <dbReference type="ARBA" id="ARBA00016689"/>
    </source>
</evidence>
<name>A0A3N4L4L1_9PEZI</name>
<feature type="domain" description="RNA polymerase III subunit RPC82-related helix-turn-helix" evidence="12">
    <location>
        <begin position="8"/>
        <end position="66"/>
    </location>
</feature>
<dbReference type="Pfam" id="PF05645">
    <property type="entry name" value="RNA_pol_Rpc82"/>
    <property type="match status" value="1"/>
</dbReference>
<dbReference type="InterPro" id="IPR039748">
    <property type="entry name" value="RPC3"/>
</dbReference>
<gene>
    <name evidence="14" type="ORF">P167DRAFT_571214</name>
</gene>
<keyword evidence="15" id="KW-1185">Reference proteome</keyword>
<accession>A0A3N4L4L1</accession>
<evidence type="ECO:0000256" key="8">
    <source>
        <dbReference type="ARBA" id="ARBA00025127"/>
    </source>
</evidence>
<reference evidence="14 15" key="1">
    <citation type="journal article" date="2018" name="Nat. Ecol. Evol.">
        <title>Pezizomycetes genomes reveal the molecular basis of ectomycorrhizal truffle lifestyle.</title>
        <authorList>
            <person name="Murat C."/>
            <person name="Payen T."/>
            <person name="Noel B."/>
            <person name="Kuo A."/>
            <person name="Morin E."/>
            <person name="Chen J."/>
            <person name="Kohler A."/>
            <person name="Krizsan K."/>
            <person name="Balestrini R."/>
            <person name="Da Silva C."/>
            <person name="Montanini B."/>
            <person name="Hainaut M."/>
            <person name="Levati E."/>
            <person name="Barry K.W."/>
            <person name="Belfiori B."/>
            <person name="Cichocki N."/>
            <person name="Clum A."/>
            <person name="Dockter R.B."/>
            <person name="Fauchery L."/>
            <person name="Guy J."/>
            <person name="Iotti M."/>
            <person name="Le Tacon F."/>
            <person name="Lindquist E.A."/>
            <person name="Lipzen A."/>
            <person name="Malagnac F."/>
            <person name="Mello A."/>
            <person name="Molinier V."/>
            <person name="Miyauchi S."/>
            <person name="Poulain J."/>
            <person name="Riccioni C."/>
            <person name="Rubini A."/>
            <person name="Sitrit Y."/>
            <person name="Splivallo R."/>
            <person name="Traeger S."/>
            <person name="Wang M."/>
            <person name="Zifcakova L."/>
            <person name="Wipf D."/>
            <person name="Zambonelli A."/>
            <person name="Paolocci F."/>
            <person name="Nowrousian M."/>
            <person name="Ottonello S."/>
            <person name="Baldrian P."/>
            <person name="Spatafora J.W."/>
            <person name="Henrissat B."/>
            <person name="Nagy L.G."/>
            <person name="Aury J.M."/>
            <person name="Wincker P."/>
            <person name="Grigoriev I.V."/>
            <person name="Bonfante P."/>
            <person name="Martin F.M."/>
        </authorList>
    </citation>
    <scope>NUCLEOTIDE SEQUENCE [LARGE SCALE GENOMIC DNA]</scope>
    <source>
        <strain evidence="14 15">CCBAS932</strain>
    </source>
</reference>
<dbReference type="GO" id="GO:0006351">
    <property type="term" value="P:DNA-templated transcription"/>
    <property type="evidence" value="ECO:0007669"/>
    <property type="project" value="InterPro"/>
</dbReference>
<comment type="similarity">
    <text evidence="2 9">Belongs to the RNA polymerase beta chain family.</text>
</comment>
<comment type="subcellular location">
    <subcellularLocation>
        <location evidence="1 9">Nucleus</location>
    </subcellularLocation>
</comment>
<evidence type="ECO:0000259" key="13">
    <source>
        <dbReference type="Pfam" id="PF22536"/>
    </source>
</evidence>
<dbReference type="GO" id="GO:0005666">
    <property type="term" value="C:RNA polymerase III complex"/>
    <property type="evidence" value="ECO:0007669"/>
    <property type="project" value="UniProtKB-UniRule"/>
</dbReference>
<evidence type="ECO:0000259" key="11">
    <source>
        <dbReference type="Pfam" id="PF05645"/>
    </source>
</evidence>
<keyword evidence="6 9" id="KW-0804">Transcription</keyword>
<dbReference type="FunCoup" id="A0A3N4L4L1">
    <property type="interactions" value="455"/>
</dbReference>
<evidence type="ECO:0000256" key="1">
    <source>
        <dbReference type="ARBA" id="ARBA00004123"/>
    </source>
</evidence>
<dbReference type="OrthoDB" id="272392at2759"/>
<dbReference type="Gene3D" id="1.10.10.10">
    <property type="entry name" value="Winged helix-like DNA-binding domain superfamily/Winged helix DNA-binding domain"/>
    <property type="match status" value="3"/>
</dbReference>
<dbReference type="STRING" id="1392247.A0A3N4L4L1"/>
<dbReference type="InterPro" id="IPR036388">
    <property type="entry name" value="WH-like_DNA-bd_sf"/>
</dbReference>
<dbReference type="PANTHER" id="PTHR12949">
    <property type="entry name" value="RNA POLYMERASE III DNA DIRECTED -RELATED"/>
    <property type="match status" value="1"/>
</dbReference>
<dbReference type="InterPro" id="IPR055207">
    <property type="entry name" value="POLR3C_WHD"/>
</dbReference>
<dbReference type="Proteomes" id="UP000277580">
    <property type="component" value="Unassembled WGS sequence"/>
</dbReference>
<organism evidence="14 15">
    <name type="scientific">Morchella conica CCBAS932</name>
    <dbReference type="NCBI Taxonomy" id="1392247"/>
    <lineage>
        <taxon>Eukaryota</taxon>
        <taxon>Fungi</taxon>
        <taxon>Dikarya</taxon>
        <taxon>Ascomycota</taxon>
        <taxon>Pezizomycotina</taxon>
        <taxon>Pezizomycetes</taxon>
        <taxon>Pezizales</taxon>
        <taxon>Morchellaceae</taxon>
        <taxon>Morchella</taxon>
    </lineage>
</organism>
<evidence type="ECO:0000256" key="10">
    <source>
        <dbReference type="SAM" id="MobiDB-lite"/>
    </source>
</evidence>
<dbReference type="GO" id="GO:0003697">
    <property type="term" value="F:single-stranded DNA binding"/>
    <property type="evidence" value="ECO:0007669"/>
    <property type="project" value="UniProtKB-UniRule"/>
</dbReference>
<proteinExistence type="inferred from homology"/>